<dbReference type="EMBL" id="KN818349">
    <property type="protein sequence ID" value="KIL58025.1"/>
    <property type="molecule type" value="Genomic_DNA"/>
</dbReference>
<organism evidence="1 2">
    <name type="scientific">Amanita muscaria (strain Koide BX008)</name>
    <dbReference type="NCBI Taxonomy" id="946122"/>
    <lineage>
        <taxon>Eukaryota</taxon>
        <taxon>Fungi</taxon>
        <taxon>Dikarya</taxon>
        <taxon>Basidiomycota</taxon>
        <taxon>Agaricomycotina</taxon>
        <taxon>Agaricomycetes</taxon>
        <taxon>Agaricomycetidae</taxon>
        <taxon>Agaricales</taxon>
        <taxon>Pluteineae</taxon>
        <taxon>Amanitaceae</taxon>
        <taxon>Amanita</taxon>
    </lineage>
</organism>
<dbReference type="AlphaFoldDB" id="A0A0C2S5N1"/>
<gene>
    <name evidence="1" type="ORF">M378DRAFT_112451</name>
</gene>
<evidence type="ECO:0000313" key="2">
    <source>
        <dbReference type="Proteomes" id="UP000054549"/>
    </source>
</evidence>
<name>A0A0C2S5N1_AMAMK</name>
<dbReference type="Pfam" id="PF00300">
    <property type="entry name" value="His_Phos_1"/>
    <property type="match status" value="1"/>
</dbReference>
<dbReference type="CDD" id="cd07067">
    <property type="entry name" value="HP_PGM_like"/>
    <property type="match status" value="1"/>
</dbReference>
<dbReference type="FunCoup" id="A0A0C2S5N1">
    <property type="interactions" value="317"/>
</dbReference>
<dbReference type="Gene3D" id="3.40.50.1240">
    <property type="entry name" value="Phosphoglycerate mutase-like"/>
    <property type="match status" value="1"/>
</dbReference>
<dbReference type="InParanoid" id="A0A0C2S5N1"/>
<protein>
    <recommendedName>
        <fullName evidence="3">Phosphoglycerate mutase-like protein</fullName>
    </recommendedName>
</protein>
<evidence type="ECO:0008006" key="3">
    <source>
        <dbReference type="Google" id="ProtNLM"/>
    </source>
</evidence>
<dbReference type="Proteomes" id="UP000054549">
    <property type="component" value="Unassembled WGS sequence"/>
</dbReference>
<accession>A0A0C2S5N1</accession>
<dbReference type="GO" id="GO:0016791">
    <property type="term" value="F:phosphatase activity"/>
    <property type="evidence" value="ECO:0007669"/>
    <property type="project" value="TreeGrafter"/>
</dbReference>
<dbReference type="PANTHER" id="PTHR48100:SF1">
    <property type="entry name" value="HISTIDINE PHOSPHATASE FAMILY PROTEIN-RELATED"/>
    <property type="match status" value="1"/>
</dbReference>
<keyword evidence="2" id="KW-1185">Reference proteome</keyword>
<dbReference type="SUPFAM" id="SSF53254">
    <property type="entry name" value="Phosphoglycerate mutase-like"/>
    <property type="match status" value="1"/>
</dbReference>
<dbReference type="InterPro" id="IPR050275">
    <property type="entry name" value="PGM_Phosphatase"/>
</dbReference>
<dbReference type="HOGENOM" id="CLU_039184_0_0_1"/>
<dbReference type="InterPro" id="IPR029033">
    <property type="entry name" value="His_PPase_superfam"/>
</dbReference>
<dbReference type="SMART" id="SM00855">
    <property type="entry name" value="PGAM"/>
    <property type="match status" value="1"/>
</dbReference>
<dbReference type="OrthoDB" id="496981at2759"/>
<proteinExistence type="predicted"/>
<dbReference type="InterPro" id="IPR013078">
    <property type="entry name" value="His_Pase_superF_clade-1"/>
</dbReference>
<sequence length="279" mass="31360">MAGRSYQVVPGFFIQDSCDQFQLPAIPPRFGLLDESTDRWRNLKTRLQTLNEGAEPGAAYKLFFIGRHGEGYHNVAEAKYGTTAWNHHWSRLNTDGEIQWGPDPELTQLGISQAAQANEAWKKELSFDIPQPDKMYCSPLTRALSTHEISFRGIVPEDDRIPFVTELCREQNGVHTCDRRKSRTYITQTFPAFQIEDGFTEEDELWHPDKREAPSQVVQRAKKVLDRIFETDRDHATISITAHGGFITALSMAMGHTVGALPTGGILSLVVKSSVCALN</sequence>
<reference evidence="1 2" key="1">
    <citation type="submission" date="2014-04" db="EMBL/GenBank/DDBJ databases">
        <title>Evolutionary Origins and Diversification of the Mycorrhizal Mutualists.</title>
        <authorList>
            <consortium name="DOE Joint Genome Institute"/>
            <consortium name="Mycorrhizal Genomics Consortium"/>
            <person name="Kohler A."/>
            <person name="Kuo A."/>
            <person name="Nagy L.G."/>
            <person name="Floudas D."/>
            <person name="Copeland A."/>
            <person name="Barry K.W."/>
            <person name="Cichocki N."/>
            <person name="Veneault-Fourrey C."/>
            <person name="LaButti K."/>
            <person name="Lindquist E.A."/>
            <person name="Lipzen A."/>
            <person name="Lundell T."/>
            <person name="Morin E."/>
            <person name="Murat C."/>
            <person name="Riley R."/>
            <person name="Ohm R."/>
            <person name="Sun H."/>
            <person name="Tunlid A."/>
            <person name="Henrissat B."/>
            <person name="Grigoriev I.V."/>
            <person name="Hibbett D.S."/>
            <person name="Martin F."/>
        </authorList>
    </citation>
    <scope>NUCLEOTIDE SEQUENCE [LARGE SCALE GENOMIC DNA]</scope>
    <source>
        <strain evidence="1 2">Koide BX008</strain>
    </source>
</reference>
<evidence type="ECO:0000313" key="1">
    <source>
        <dbReference type="EMBL" id="KIL58025.1"/>
    </source>
</evidence>
<dbReference type="PANTHER" id="PTHR48100">
    <property type="entry name" value="BROAD-SPECIFICITY PHOSPHATASE YOR283W-RELATED"/>
    <property type="match status" value="1"/>
</dbReference>
<dbReference type="GO" id="GO:0005737">
    <property type="term" value="C:cytoplasm"/>
    <property type="evidence" value="ECO:0007669"/>
    <property type="project" value="TreeGrafter"/>
</dbReference>